<organism evidence="1 2">
    <name type="scientific">Nakamurella multipartita (strain ATCC 700099 / DSM 44233 / CIP 104796 / JCM 9543 / NBRC 105858 / Y-104)</name>
    <name type="common">Microsphaera multipartita</name>
    <dbReference type="NCBI Taxonomy" id="479431"/>
    <lineage>
        <taxon>Bacteria</taxon>
        <taxon>Bacillati</taxon>
        <taxon>Actinomycetota</taxon>
        <taxon>Actinomycetes</taxon>
        <taxon>Nakamurellales</taxon>
        <taxon>Nakamurellaceae</taxon>
        <taxon>Nakamurella</taxon>
    </lineage>
</organism>
<dbReference type="KEGG" id="nml:Namu_2964"/>
<dbReference type="eggNOG" id="ENOG502ZDR2">
    <property type="taxonomic scope" value="Bacteria"/>
</dbReference>
<protein>
    <submittedName>
        <fullName evidence="1">Uncharacterized protein</fullName>
    </submittedName>
</protein>
<reference evidence="1 2" key="2">
    <citation type="journal article" date="2010" name="Stand. Genomic Sci.">
        <title>Complete genome sequence of Nakamurella multipartita type strain (Y-104).</title>
        <authorList>
            <person name="Tice H."/>
            <person name="Mayilraj S."/>
            <person name="Sims D."/>
            <person name="Lapidus A."/>
            <person name="Nolan M."/>
            <person name="Lucas S."/>
            <person name="Glavina Del Rio T."/>
            <person name="Copeland A."/>
            <person name="Cheng J.F."/>
            <person name="Meincke L."/>
            <person name="Bruce D."/>
            <person name="Goodwin L."/>
            <person name="Pitluck S."/>
            <person name="Ivanova N."/>
            <person name="Mavromatis K."/>
            <person name="Ovchinnikova G."/>
            <person name="Pati A."/>
            <person name="Chen A."/>
            <person name="Palaniappan K."/>
            <person name="Land M."/>
            <person name="Hauser L."/>
            <person name="Chang Y.J."/>
            <person name="Jeffries C.D."/>
            <person name="Detter J.C."/>
            <person name="Brettin T."/>
            <person name="Rohde M."/>
            <person name="Goker M."/>
            <person name="Bristow J."/>
            <person name="Eisen J.A."/>
            <person name="Markowitz V."/>
            <person name="Hugenholtz P."/>
            <person name="Kyrpides N.C."/>
            <person name="Klenk H.P."/>
            <person name="Chen F."/>
        </authorList>
    </citation>
    <scope>NUCLEOTIDE SEQUENCE [LARGE SCALE GENOMIC DNA]</scope>
    <source>
        <strain evidence="2">ATCC 700099 / DSM 44233 / CIP 104796 / JCM 9543 / NBRC 105858 / Y-104</strain>
    </source>
</reference>
<accession>C8XAP9</accession>
<name>C8XAP9_NAKMY</name>
<evidence type="ECO:0000313" key="1">
    <source>
        <dbReference type="EMBL" id="ACV79302.1"/>
    </source>
</evidence>
<sequence>MNDRTIWLTDRYGAQQKDDARDDDATLAQLSVLLDTIAVDDGDEEHRTVSLTDEHEWNLEFRPDRVLLENVGDEGDEVGVLRDLDRAEQLAIARDFLTGGADALRGRDWS</sequence>
<dbReference type="AlphaFoldDB" id="C8XAP9"/>
<dbReference type="OrthoDB" id="5082702at2"/>
<reference evidence="2" key="1">
    <citation type="submission" date="2009-09" db="EMBL/GenBank/DDBJ databases">
        <title>The complete genome of Nakamurella multipartita DSM 44233.</title>
        <authorList>
            <consortium name="US DOE Joint Genome Institute (JGI-PGF)"/>
            <person name="Lucas S."/>
            <person name="Copeland A."/>
            <person name="Lapidus A."/>
            <person name="Glavina del Rio T."/>
            <person name="Dalin E."/>
            <person name="Tice H."/>
            <person name="Bruce D."/>
            <person name="Goodwin L."/>
            <person name="Pitluck S."/>
            <person name="Kyrpides N."/>
            <person name="Mavromatis K."/>
            <person name="Ivanova N."/>
            <person name="Ovchinnikova G."/>
            <person name="Sims D."/>
            <person name="Meincke L."/>
            <person name="Brettin T."/>
            <person name="Detter J.C."/>
            <person name="Han C."/>
            <person name="Larimer F."/>
            <person name="Land M."/>
            <person name="Hauser L."/>
            <person name="Markowitz V."/>
            <person name="Cheng J.-F."/>
            <person name="Hugenholtz P."/>
            <person name="Woyke T."/>
            <person name="Wu D."/>
            <person name="Klenk H.-P."/>
            <person name="Eisen J.A."/>
        </authorList>
    </citation>
    <scope>NUCLEOTIDE SEQUENCE [LARGE SCALE GENOMIC DNA]</scope>
    <source>
        <strain evidence="2">ATCC 700099 / DSM 44233 / CIP 104796 / JCM 9543 / NBRC 105858 / Y-104</strain>
    </source>
</reference>
<keyword evidence="2" id="KW-1185">Reference proteome</keyword>
<evidence type="ECO:0000313" key="2">
    <source>
        <dbReference type="Proteomes" id="UP000002218"/>
    </source>
</evidence>
<dbReference type="STRING" id="479431.Namu_2964"/>
<proteinExistence type="predicted"/>
<dbReference type="EMBL" id="CP001737">
    <property type="protein sequence ID" value="ACV79302.1"/>
    <property type="molecule type" value="Genomic_DNA"/>
</dbReference>
<dbReference type="InParanoid" id="C8XAP9"/>
<dbReference type="RefSeq" id="WP_015748176.1">
    <property type="nucleotide sequence ID" value="NC_013235.1"/>
</dbReference>
<dbReference type="Proteomes" id="UP000002218">
    <property type="component" value="Chromosome"/>
</dbReference>
<dbReference type="HOGENOM" id="CLU_2168244_0_0_11"/>
<gene>
    <name evidence="1" type="ordered locus">Namu_2964</name>
</gene>